<feature type="non-terminal residue" evidence="1">
    <location>
        <position position="1"/>
    </location>
</feature>
<protein>
    <submittedName>
        <fullName evidence="1">Uncharacterized protein</fullName>
    </submittedName>
</protein>
<sequence>IIYRDLTYLNIFLTDSLNVKIDDFAGSSIDGSPLNFIIKASHRYLGPLLSIKADIFTLGLDLY</sequence>
<accession>A0ACC8EPA2</accession>
<dbReference type="EMBL" id="KV748250">
    <property type="protein sequence ID" value="OCK88045.1"/>
    <property type="molecule type" value="Genomic_DNA"/>
</dbReference>
<proteinExistence type="predicted"/>
<organism evidence="1 2">
    <name type="scientific">Cenococcum geophilum 1.58</name>
    <dbReference type="NCBI Taxonomy" id="794803"/>
    <lineage>
        <taxon>Eukaryota</taxon>
        <taxon>Fungi</taxon>
        <taxon>Dikarya</taxon>
        <taxon>Ascomycota</taxon>
        <taxon>Pezizomycotina</taxon>
        <taxon>Dothideomycetes</taxon>
        <taxon>Pleosporomycetidae</taxon>
        <taxon>Gloniales</taxon>
        <taxon>Gloniaceae</taxon>
        <taxon>Cenococcum</taxon>
    </lineage>
</organism>
<keyword evidence="2" id="KW-1185">Reference proteome</keyword>
<evidence type="ECO:0000313" key="1">
    <source>
        <dbReference type="EMBL" id="OCK88045.1"/>
    </source>
</evidence>
<evidence type="ECO:0000313" key="2">
    <source>
        <dbReference type="Proteomes" id="UP000250078"/>
    </source>
</evidence>
<name>A0ACC8EPA2_9PEZI</name>
<dbReference type="Proteomes" id="UP000250078">
    <property type="component" value="Unassembled WGS sequence"/>
</dbReference>
<reference evidence="1 2" key="1">
    <citation type="journal article" date="2016" name="Nat. Commun.">
        <title>Ectomycorrhizal ecology is imprinted in the genome of the dominant symbiotic fungus Cenococcum geophilum.</title>
        <authorList>
            <consortium name="DOE Joint Genome Institute"/>
            <person name="Peter M."/>
            <person name="Kohler A."/>
            <person name="Ohm R.A."/>
            <person name="Kuo A."/>
            <person name="Krutzmann J."/>
            <person name="Morin E."/>
            <person name="Arend M."/>
            <person name="Barry K.W."/>
            <person name="Binder M."/>
            <person name="Choi C."/>
            <person name="Clum A."/>
            <person name="Copeland A."/>
            <person name="Grisel N."/>
            <person name="Haridas S."/>
            <person name="Kipfer T."/>
            <person name="LaButti K."/>
            <person name="Lindquist E."/>
            <person name="Lipzen A."/>
            <person name="Maire R."/>
            <person name="Meier B."/>
            <person name="Mihaltcheva S."/>
            <person name="Molinier V."/>
            <person name="Murat C."/>
            <person name="Poggeler S."/>
            <person name="Quandt C.A."/>
            <person name="Sperisen C."/>
            <person name="Tritt A."/>
            <person name="Tisserant E."/>
            <person name="Crous P.W."/>
            <person name="Henrissat B."/>
            <person name="Nehls U."/>
            <person name="Egli S."/>
            <person name="Spatafora J.W."/>
            <person name="Grigoriev I.V."/>
            <person name="Martin F.M."/>
        </authorList>
    </citation>
    <scope>NUCLEOTIDE SEQUENCE [LARGE SCALE GENOMIC DNA]</scope>
    <source>
        <strain evidence="1 2">1.58</strain>
    </source>
</reference>
<gene>
    <name evidence="1" type="ORF">K441DRAFT_591004</name>
</gene>